<evidence type="ECO:0000313" key="5">
    <source>
        <dbReference type="EMBL" id="RZF63657.1"/>
    </source>
</evidence>
<dbReference type="PROSITE" id="PS00455">
    <property type="entry name" value="AMP_BINDING"/>
    <property type="match status" value="1"/>
</dbReference>
<dbReference type="InterPro" id="IPR045851">
    <property type="entry name" value="AMP-bd_C_sf"/>
</dbReference>
<dbReference type="InterPro" id="IPR025110">
    <property type="entry name" value="AMP-bd_C"/>
</dbReference>
<dbReference type="GO" id="GO:0031956">
    <property type="term" value="F:medium-chain fatty acid-CoA ligase activity"/>
    <property type="evidence" value="ECO:0007669"/>
    <property type="project" value="TreeGrafter"/>
</dbReference>
<gene>
    <name evidence="5" type="ORF">EWE75_15120</name>
</gene>
<reference evidence="5 6" key="1">
    <citation type="submission" date="2019-02" db="EMBL/GenBank/DDBJ databases">
        <authorList>
            <person name="Li Y."/>
        </authorList>
    </citation>
    <scope>NUCLEOTIDE SEQUENCE [LARGE SCALE GENOMIC DNA]</scope>
    <source>
        <strain evidence="5 6">3-7</strain>
    </source>
</reference>
<name>A0A4Q6Y2Z8_9SPHN</name>
<dbReference type="Proteomes" id="UP000292085">
    <property type="component" value="Unassembled WGS sequence"/>
</dbReference>
<dbReference type="GO" id="GO:0006631">
    <property type="term" value="P:fatty acid metabolic process"/>
    <property type="evidence" value="ECO:0007669"/>
    <property type="project" value="TreeGrafter"/>
</dbReference>
<evidence type="ECO:0000256" key="1">
    <source>
        <dbReference type="ARBA" id="ARBA00006432"/>
    </source>
</evidence>
<keyword evidence="6" id="KW-1185">Reference proteome</keyword>
<accession>A0A4Q6Y2Z8</accession>
<dbReference type="Gene3D" id="3.30.300.30">
    <property type="match status" value="1"/>
</dbReference>
<protein>
    <submittedName>
        <fullName evidence="5">AMP-dependent synthetase</fullName>
    </submittedName>
</protein>
<dbReference type="InterPro" id="IPR000873">
    <property type="entry name" value="AMP-dep_synth/lig_dom"/>
</dbReference>
<dbReference type="InterPro" id="IPR042099">
    <property type="entry name" value="ANL_N_sf"/>
</dbReference>
<evidence type="ECO:0000256" key="2">
    <source>
        <dbReference type="ARBA" id="ARBA00022598"/>
    </source>
</evidence>
<dbReference type="OrthoDB" id="9803968at2"/>
<dbReference type="PANTHER" id="PTHR43201">
    <property type="entry name" value="ACYL-COA SYNTHETASE"/>
    <property type="match status" value="1"/>
</dbReference>
<dbReference type="RefSeq" id="WP_130158950.1">
    <property type="nucleotide sequence ID" value="NZ_SGIS01000023.1"/>
</dbReference>
<sequence length="552" mass="59270">MDSRLPVRIEATTFADLLLKAADRDPEATAVVFGDARRSYAELVKGATDIARGLKALGVKRGDHVGLLLPNGLDFIDAFFAVALCGAVAVLINARYRPSELAYVTRNADVVTIVTTGAVADALDFSQRLTEAFPVIADAADPLALAIDGVPFLRNIVLLGSDLAPGCIDAAQFRALAEQVPETAIDDARAAVRIRDVGMILYTSGTSSNPKGCLITHEAMVRNSINLGRERWQYRQGERVWSPLPLFHVAALSALLSSIDAGGTFIGHERFDPGESLRAIERERATIVFLPFVTFLQAMLHHPDFSTTDLSSVRVMNSCFAAMPASVGTAFAQAMPGTMQVGTFGMSEACGVVATGGPGMDPALGFSRLGHPLAGIELRIVDRETGADLPTGEQGEVLIRGYSLFEGYYKDPDKTAEALDGDGWYHSGDIGSLEANGHIMFHGRMKDMLKVGGENVAAAEVEAVLARYPGVQLAQVVGIPDARLSEVPAAFIGLVEGAEVSADDLIAYCRKEIASFKVPRVVRFVEEWPMSASKVQKFRLRALLMEEFNLVD</sequence>
<dbReference type="SUPFAM" id="SSF56801">
    <property type="entry name" value="Acetyl-CoA synthetase-like"/>
    <property type="match status" value="1"/>
</dbReference>
<evidence type="ECO:0000259" key="3">
    <source>
        <dbReference type="Pfam" id="PF00501"/>
    </source>
</evidence>
<evidence type="ECO:0000313" key="6">
    <source>
        <dbReference type="Proteomes" id="UP000292085"/>
    </source>
</evidence>
<comment type="caution">
    <text evidence="5">The sequence shown here is derived from an EMBL/GenBank/DDBJ whole genome shotgun (WGS) entry which is preliminary data.</text>
</comment>
<feature type="domain" description="AMP-dependent synthetase/ligase" evidence="3">
    <location>
        <begin position="20"/>
        <end position="409"/>
    </location>
</feature>
<evidence type="ECO:0000259" key="4">
    <source>
        <dbReference type="Pfam" id="PF13193"/>
    </source>
</evidence>
<dbReference type="InterPro" id="IPR020845">
    <property type="entry name" value="AMP-binding_CS"/>
</dbReference>
<dbReference type="Gene3D" id="3.40.50.12780">
    <property type="entry name" value="N-terminal domain of ligase-like"/>
    <property type="match status" value="1"/>
</dbReference>
<organism evidence="5 6">
    <name type="scientific">Sphingomonas populi</name>
    <dbReference type="NCBI Taxonomy" id="2484750"/>
    <lineage>
        <taxon>Bacteria</taxon>
        <taxon>Pseudomonadati</taxon>
        <taxon>Pseudomonadota</taxon>
        <taxon>Alphaproteobacteria</taxon>
        <taxon>Sphingomonadales</taxon>
        <taxon>Sphingomonadaceae</taxon>
        <taxon>Sphingomonas</taxon>
    </lineage>
</organism>
<comment type="similarity">
    <text evidence="1">Belongs to the ATP-dependent AMP-binding enzyme family.</text>
</comment>
<dbReference type="PANTHER" id="PTHR43201:SF5">
    <property type="entry name" value="MEDIUM-CHAIN ACYL-COA LIGASE ACSF2, MITOCHONDRIAL"/>
    <property type="match status" value="1"/>
</dbReference>
<feature type="domain" description="AMP-binding enzyme C-terminal" evidence="4">
    <location>
        <begin position="460"/>
        <end position="533"/>
    </location>
</feature>
<dbReference type="EMBL" id="SGIS01000023">
    <property type="protein sequence ID" value="RZF63657.1"/>
    <property type="molecule type" value="Genomic_DNA"/>
</dbReference>
<dbReference type="Pfam" id="PF00501">
    <property type="entry name" value="AMP-binding"/>
    <property type="match status" value="1"/>
</dbReference>
<keyword evidence="2" id="KW-0436">Ligase</keyword>
<dbReference type="Pfam" id="PF13193">
    <property type="entry name" value="AMP-binding_C"/>
    <property type="match status" value="1"/>
</dbReference>
<dbReference type="AlphaFoldDB" id="A0A4Q6Y2Z8"/>
<proteinExistence type="inferred from homology"/>